<organism evidence="2 3">
    <name type="scientific">Culter alburnus</name>
    <name type="common">Topmouth culter</name>
    <dbReference type="NCBI Taxonomy" id="194366"/>
    <lineage>
        <taxon>Eukaryota</taxon>
        <taxon>Metazoa</taxon>
        <taxon>Chordata</taxon>
        <taxon>Craniata</taxon>
        <taxon>Vertebrata</taxon>
        <taxon>Euteleostomi</taxon>
        <taxon>Actinopterygii</taxon>
        <taxon>Neopterygii</taxon>
        <taxon>Teleostei</taxon>
        <taxon>Ostariophysi</taxon>
        <taxon>Cypriniformes</taxon>
        <taxon>Xenocyprididae</taxon>
        <taxon>Xenocypridinae</taxon>
        <taxon>Culter</taxon>
    </lineage>
</organism>
<comment type="caution">
    <text evidence="2">The sequence shown here is derived from an EMBL/GenBank/DDBJ whole genome shotgun (WGS) entry which is preliminary data.</text>
</comment>
<protein>
    <submittedName>
        <fullName evidence="2">Uncharacterized protein</fullName>
    </submittedName>
</protein>
<dbReference type="AlphaFoldDB" id="A0AAW2AB80"/>
<sequence length="410" mass="43389">MPSKRKKNKRRMRRVQAQRRALEEQYASSGKGTPGVCAVSAPVPARVAKLAKTSECRVSVPIPLAVVAPVDVPAEDPPVEPVVLEVPVTDAVKDEEVKAAEDLGQSLVEPPAEEPAVIEDESVAVPLSEAISSVDEPVSIPAESEIQFEDTTPVATETHVLAQPVETVDTEHVVEAELPTEDPVVEVPVPEETVTTAETVAAVETVTETVVTEVKPVADAAVEVDGHVVGVVGEPAIEGEAITVETEPVEVNRVAEVTEDIRAEPEPEEFPVEAAVPTDALVEPEPEQQQQQQQTVPLEEPTPSVESTSDPIAEEFVVNESVVAVETTVKEEQIPETTTDAPEVPSEALAETIPAPEPLPVPVAKEIIQAQDEFMAQVETETIKDLAVTGGLTVDAINGCLGATEVAIEG</sequence>
<evidence type="ECO:0000313" key="3">
    <source>
        <dbReference type="Proteomes" id="UP001479290"/>
    </source>
</evidence>
<reference evidence="2 3" key="1">
    <citation type="submission" date="2024-05" db="EMBL/GenBank/DDBJ databases">
        <title>A high-quality chromosomal-level genome assembly of Topmouth culter (Culter alburnus).</title>
        <authorList>
            <person name="Zhao H."/>
        </authorList>
    </citation>
    <scope>NUCLEOTIDE SEQUENCE [LARGE SCALE GENOMIC DNA]</scope>
    <source>
        <strain evidence="2">CATC2023</strain>
        <tissue evidence="2">Muscle</tissue>
    </source>
</reference>
<evidence type="ECO:0000256" key="1">
    <source>
        <dbReference type="SAM" id="MobiDB-lite"/>
    </source>
</evidence>
<dbReference type="EMBL" id="JAWDJR010000008">
    <property type="protein sequence ID" value="KAK9970680.1"/>
    <property type="molecule type" value="Genomic_DNA"/>
</dbReference>
<gene>
    <name evidence="2" type="ORF">ABG768_026605</name>
</gene>
<feature type="compositionally biased region" description="Basic residues" evidence="1">
    <location>
        <begin position="1"/>
        <end position="17"/>
    </location>
</feature>
<keyword evidence="3" id="KW-1185">Reference proteome</keyword>
<feature type="region of interest" description="Disordered" evidence="1">
    <location>
        <begin position="1"/>
        <end position="35"/>
    </location>
</feature>
<dbReference type="Proteomes" id="UP001479290">
    <property type="component" value="Unassembled WGS sequence"/>
</dbReference>
<proteinExistence type="predicted"/>
<feature type="compositionally biased region" description="Low complexity" evidence="1">
    <location>
        <begin position="282"/>
        <end position="303"/>
    </location>
</feature>
<name>A0AAW2AB80_CULAL</name>
<evidence type="ECO:0000313" key="2">
    <source>
        <dbReference type="EMBL" id="KAK9970680.1"/>
    </source>
</evidence>
<accession>A0AAW2AB80</accession>
<feature type="region of interest" description="Disordered" evidence="1">
    <location>
        <begin position="282"/>
        <end position="309"/>
    </location>
</feature>